<dbReference type="PANTHER" id="PTHR46309:SF1">
    <property type="entry name" value="PHD FINGER PROTEIN 12"/>
    <property type="match status" value="1"/>
</dbReference>
<dbReference type="CDD" id="cd07914">
    <property type="entry name" value="IGPD"/>
    <property type="match status" value="1"/>
</dbReference>
<dbReference type="Pfam" id="PF00475">
    <property type="entry name" value="IGPD"/>
    <property type="match status" value="2"/>
</dbReference>
<dbReference type="Gene3D" id="3.30.40.10">
    <property type="entry name" value="Zinc/RING finger domain, C3HC4 (zinc finger)"/>
    <property type="match status" value="1"/>
</dbReference>
<dbReference type="InterPro" id="IPR011011">
    <property type="entry name" value="Znf_FYVE_PHD"/>
</dbReference>
<evidence type="ECO:0000256" key="6">
    <source>
        <dbReference type="ARBA" id="ARBA00022723"/>
    </source>
</evidence>
<dbReference type="InterPro" id="IPR016181">
    <property type="entry name" value="Acyl_CoA_acyltransferase"/>
</dbReference>
<evidence type="ECO:0000256" key="4">
    <source>
        <dbReference type="ARBA" id="ARBA00012075"/>
    </source>
</evidence>
<dbReference type="InterPro" id="IPR054292">
    <property type="entry name" value="DUF7028"/>
</dbReference>
<dbReference type="InterPro" id="IPR013083">
    <property type="entry name" value="Znf_RING/FYVE/PHD"/>
</dbReference>
<dbReference type="PROSITE" id="PS01359">
    <property type="entry name" value="ZF_PHD_1"/>
    <property type="match status" value="1"/>
</dbReference>
<dbReference type="GO" id="GO:0004424">
    <property type="term" value="F:imidazoleglycerol-phosphate dehydratase activity"/>
    <property type="evidence" value="ECO:0007669"/>
    <property type="project" value="UniProtKB-EC"/>
</dbReference>
<evidence type="ECO:0000256" key="11">
    <source>
        <dbReference type="PROSITE-ProRule" id="PRU00146"/>
    </source>
</evidence>
<dbReference type="GO" id="GO:0008270">
    <property type="term" value="F:zinc ion binding"/>
    <property type="evidence" value="ECO:0007669"/>
    <property type="project" value="UniProtKB-KW"/>
</dbReference>
<feature type="compositionally biased region" description="Basic and acidic residues" evidence="13">
    <location>
        <begin position="381"/>
        <end position="399"/>
    </location>
</feature>
<feature type="region of interest" description="Disordered" evidence="13">
    <location>
        <begin position="1163"/>
        <end position="1216"/>
    </location>
</feature>
<dbReference type="PANTHER" id="PTHR46309">
    <property type="entry name" value="PHD FINGER PROTEIN 12"/>
    <property type="match status" value="1"/>
</dbReference>
<dbReference type="GO" id="GO:0006357">
    <property type="term" value="P:regulation of transcription by RNA polymerase II"/>
    <property type="evidence" value="ECO:0007669"/>
    <property type="project" value="TreeGrafter"/>
</dbReference>
<keyword evidence="6" id="KW-0479">Metal-binding</keyword>
<evidence type="ECO:0000256" key="10">
    <source>
        <dbReference type="ARBA" id="ARBA00023239"/>
    </source>
</evidence>
<evidence type="ECO:0000256" key="12">
    <source>
        <dbReference type="RuleBase" id="RU000598"/>
    </source>
</evidence>
<evidence type="ECO:0000256" key="13">
    <source>
        <dbReference type="SAM" id="MobiDB-lite"/>
    </source>
</evidence>
<comment type="catalytic activity">
    <reaction evidence="1 12">
        <text>D-erythro-1-(imidazol-4-yl)glycerol 3-phosphate = 3-(imidazol-4-yl)-2-oxopropyl phosphate + H2O</text>
        <dbReference type="Rhea" id="RHEA:11040"/>
        <dbReference type="ChEBI" id="CHEBI:15377"/>
        <dbReference type="ChEBI" id="CHEBI:57766"/>
        <dbReference type="ChEBI" id="CHEBI:58278"/>
        <dbReference type="EC" id="4.2.1.19"/>
    </reaction>
</comment>
<comment type="pathway">
    <text evidence="2 12">Amino-acid biosynthesis; L-histidine biosynthesis; L-histidine from 5-phospho-alpha-D-ribose 1-diphosphate: step 6/9.</text>
</comment>
<dbReference type="PROSITE" id="PS00955">
    <property type="entry name" value="IGP_DEHYDRATASE_2"/>
    <property type="match status" value="1"/>
</dbReference>
<evidence type="ECO:0000256" key="7">
    <source>
        <dbReference type="ARBA" id="ARBA00022771"/>
    </source>
</evidence>
<keyword evidence="5" id="KW-0028">Amino-acid biosynthesis</keyword>
<keyword evidence="10 12" id="KW-0456">Lyase</keyword>
<dbReference type="InterPro" id="IPR001965">
    <property type="entry name" value="Znf_PHD"/>
</dbReference>
<proteinExistence type="inferred from homology"/>
<feature type="domain" description="PHD-type" evidence="14">
    <location>
        <begin position="692"/>
        <end position="737"/>
    </location>
</feature>
<feature type="compositionally biased region" description="Low complexity" evidence="13">
    <location>
        <begin position="571"/>
        <end position="580"/>
    </location>
</feature>
<accession>A0A6N2NF76</accession>
<dbReference type="SUPFAM" id="SSF55729">
    <property type="entry name" value="Acyl-CoA N-acyltransferases (Nat)"/>
    <property type="match status" value="1"/>
</dbReference>
<dbReference type="CDD" id="cd15532">
    <property type="entry name" value="PHD2_CHD_II"/>
    <property type="match status" value="1"/>
</dbReference>
<feature type="region of interest" description="Disordered" evidence="13">
    <location>
        <begin position="301"/>
        <end position="399"/>
    </location>
</feature>
<feature type="compositionally biased region" description="Low complexity" evidence="13">
    <location>
        <begin position="545"/>
        <end position="558"/>
    </location>
</feature>
<feature type="region of interest" description="Disordered" evidence="13">
    <location>
        <begin position="98"/>
        <end position="118"/>
    </location>
</feature>
<dbReference type="Pfam" id="PF22970">
    <property type="entry name" value="DUF7028"/>
    <property type="match status" value="1"/>
</dbReference>
<dbReference type="InterPro" id="IPR056511">
    <property type="entry name" value="IDM1_C"/>
</dbReference>
<dbReference type="SMART" id="SM00249">
    <property type="entry name" value="PHD"/>
    <property type="match status" value="1"/>
</dbReference>
<protein>
    <recommendedName>
        <fullName evidence="4 12">Imidazoleglycerol-phosphate dehydratase</fullName>
        <ecNumber evidence="4 12">4.2.1.19</ecNumber>
    </recommendedName>
</protein>
<dbReference type="EMBL" id="CAADRP010002285">
    <property type="protein sequence ID" value="VFU65330.1"/>
    <property type="molecule type" value="Genomic_DNA"/>
</dbReference>
<evidence type="ECO:0000256" key="5">
    <source>
        <dbReference type="ARBA" id="ARBA00022605"/>
    </source>
</evidence>
<feature type="region of interest" description="Disordered" evidence="13">
    <location>
        <begin position="1268"/>
        <end position="1292"/>
    </location>
</feature>
<evidence type="ECO:0000259" key="14">
    <source>
        <dbReference type="PROSITE" id="PS50016"/>
    </source>
</evidence>
<dbReference type="GO" id="GO:0000105">
    <property type="term" value="P:L-histidine biosynthetic process"/>
    <property type="evidence" value="ECO:0007669"/>
    <property type="project" value="UniProtKB-UniPathway"/>
</dbReference>
<dbReference type="Pfam" id="PF00628">
    <property type="entry name" value="PHD"/>
    <property type="match status" value="1"/>
</dbReference>
<dbReference type="PROSITE" id="PS00954">
    <property type="entry name" value="IGP_DEHYDRATASE_1"/>
    <property type="match status" value="1"/>
</dbReference>
<keyword evidence="8" id="KW-0862">Zinc</keyword>
<dbReference type="SUPFAM" id="SSF54211">
    <property type="entry name" value="Ribosomal protein S5 domain 2-like"/>
    <property type="match status" value="2"/>
</dbReference>
<feature type="compositionally biased region" description="Basic and acidic residues" evidence="13">
    <location>
        <begin position="486"/>
        <end position="508"/>
    </location>
</feature>
<keyword evidence="7 11" id="KW-0863">Zinc-finger</keyword>
<feature type="region of interest" description="Disordered" evidence="13">
    <location>
        <begin position="459"/>
        <end position="582"/>
    </location>
</feature>
<organism evidence="15">
    <name type="scientific">Salix viminalis</name>
    <name type="common">Common osier</name>
    <name type="synonym">Basket willow</name>
    <dbReference type="NCBI Taxonomy" id="40686"/>
    <lineage>
        <taxon>Eukaryota</taxon>
        <taxon>Viridiplantae</taxon>
        <taxon>Streptophyta</taxon>
        <taxon>Embryophyta</taxon>
        <taxon>Tracheophyta</taxon>
        <taxon>Spermatophyta</taxon>
        <taxon>Magnoliopsida</taxon>
        <taxon>eudicotyledons</taxon>
        <taxon>Gunneridae</taxon>
        <taxon>Pentapetalae</taxon>
        <taxon>rosids</taxon>
        <taxon>fabids</taxon>
        <taxon>Malpighiales</taxon>
        <taxon>Salicaceae</taxon>
        <taxon>Saliceae</taxon>
        <taxon>Salix</taxon>
    </lineage>
</organism>
<feature type="compositionally biased region" description="Basic and acidic residues" evidence="13">
    <location>
        <begin position="250"/>
        <end position="267"/>
    </location>
</feature>
<evidence type="ECO:0000313" key="15">
    <source>
        <dbReference type="EMBL" id="VFU65330.1"/>
    </source>
</evidence>
<dbReference type="InterPro" id="IPR038494">
    <property type="entry name" value="IGPD_sf"/>
</dbReference>
<dbReference type="Gene3D" id="3.30.230.40">
    <property type="entry name" value="Imidazole glycerol phosphate dehydratase, domain 1"/>
    <property type="match status" value="2"/>
</dbReference>
<evidence type="ECO:0000256" key="2">
    <source>
        <dbReference type="ARBA" id="ARBA00005047"/>
    </source>
</evidence>
<dbReference type="InterPro" id="IPR000807">
    <property type="entry name" value="ImidazoleglycerolP_deHydtase"/>
</dbReference>
<keyword evidence="9 12" id="KW-0368">Histidine biosynthesis</keyword>
<dbReference type="InterPro" id="IPR020568">
    <property type="entry name" value="Ribosomal_Su5_D2-typ_SF"/>
</dbReference>
<feature type="compositionally biased region" description="Basic and acidic residues" evidence="13">
    <location>
        <begin position="310"/>
        <end position="327"/>
    </location>
</feature>
<reference evidence="15" key="1">
    <citation type="submission" date="2019-03" db="EMBL/GenBank/DDBJ databases">
        <authorList>
            <person name="Mank J."/>
            <person name="Almeida P."/>
        </authorList>
    </citation>
    <scope>NUCLEOTIDE SEQUENCE</scope>
    <source>
        <strain evidence="15">78183</strain>
    </source>
</reference>
<feature type="region of interest" description="Disordered" evidence="13">
    <location>
        <begin position="1"/>
        <end position="79"/>
    </location>
</feature>
<evidence type="ECO:0000256" key="8">
    <source>
        <dbReference type="ARBA" id="ARBA00022833"/>
    </source>
</evidence>
<feature type="compositionally biased region" description="Polar residues" evidence="13">
    <location>
        <begin position="1269"/>
        <end position="1281"/>
    </location>
</feature>
<dbReference type="FunFam" id="3.30.230.40:FF:000003">
    <property type="entry name" value="Imidazoleglycerol-phosphate dehydratase HisB"/>
    <property type="match status" value="1"/>
</dbReference>
<evidence type="ECO:0000256" key="1">
    <source>
        <dbReference type="ARBA" id="ARBA00001723"/>
    </source>
</evidence>
<dbReference type="EC" id="4.2.1.19" evidence="4 12"/>
<name>A0A6N2NF76_SALVM</name>
<feature type="region of interest" description="Disordered" evidence="13">
    <location>
        <begin position="247"/>
        <end position="267"/>
    </location>
</feature>
<evidence type="ECO:0000256" key="3">
    <source>
        <dbReference type="ARBA" id="ARBA00007481"/>
    </source>
</evidence>
<dbReference type="PROSITE" id="PS50016">
    <property type="entry name" value="ZF_PHD_2"/>
    <property type="match status" value="1"/>
</dbReference>
<dbReference type="InterPro" id="IPR042163">
    <property type="entry name" value="PHF12"/>
</dbReference>
<evidence type="ECO:0000256" key="9">
    <source>
        <dbReference type="ARBA" id="ARBA00023102"/>
    </source>
</evidence>
<dbReference type="InterPro" id="IPR020565">
    <property type="entry name" value="ImidazoleglycerP_deHydtase_CS"/>
</dbReference>
<dbReference type="InterPro" id="IPR019786">
    <property type="entry name" value="Zinc_finger_PHD-type_CS"/>
</dbReference>
<comment type="similarity">
    <text evidence="3 12">Belongs to the imidazoleglycerol-phosphate dehydratase family.</text>
</comment>
<dbReference type="SUPFAM" id="SSF57903">
    <property type="entry name" value="FYVE/PHD zinc finger"/>
    <property type="match status" value="1"/>
</dbReference>
<dbReference type="GO" id="GO:0003714">
    <property type="term" value="F:transcription corepressor activity"/>
    <property type="evidence" value="ECO:0007669"/>
    <property type="project" value="InterPro"/>
</dbReference>
<sequence length="1795" mass="198540">MEEGRRSGDPSGYIVKNRSSSGCLIVRKKGNDGVGGAGPSGSHKVFDSKKVKKRPRVEYSDSGSSDGLLMPPRRRVGSETLRACNGLSGYEESYIGRKRSRGEDTRRNEAGLIGRNGGDLTERKRNKLDMSKLDQYDGNDLEMLSQQFDDGGIEGRGCFRSMMAGRSGIAREYESGSSRHAVIDIRKSSYFERSSDPGQGGDRVGARSSLSLLRDSYDSDKPIRVQGKNGVLKVMVNKKKKFGGSLNSYDRSEAKGNREVLRAEESVKKNVPIRPPVYSDPKSVDKAGSVFRTEKITMNTKKSVSTKIGKVSDRDSEDRPKKIEAHNPMKTPLATKKSKDLDMDSDDSDTSLKLVPKDEGACKSVKGTSSEGEKTPYNQHPETRIKEGKVKRGSGTEKQKLRERIREMLLNSGWTIDYRPRRNRDYLDAVYINPTGTAYWSIIKAYDALLKQLDEVEAKSRGDGSPFTPLSNEVLGQLTRKTKKKIEKEMKRNKRDISDSEDARETTVRKSSTGCDEESLDSGGHEEKLSSLIKQGGKSLKSRTSGNGSVSINSISESSTHHLHDGTQKPSSGSNSLQGSKSRKLGRCTLLARNSNEGTLLDSDGFIPYSGKRTLLSWLIDCGTVQLSEKVCYMNRRRTKVMLGRVAYKRWNSLWLLQQNPHSFEIEAWNRQESVKRLGFQAVDIDGNDPNDDTCGLCGDGGDLMCCDGCPSTFHQSCLDIKMLPPGDWHCPNCTCKFCGIVSDKNAQGDDTTEFDALSIDTNSPFPRFCEKKCRELFEKLQKYLGVKNELDSGFSWSLIHRADADSDTSSQGLPQRAECNSKLAVSLSVMDECFLPVVDRRSGVNLIQNVLYNCGSNSNRLNFGGFYAVILERGDEIISAASIRFHGTRLAEMPFIGTRHMYRRQGMCRRLFYAIESTLCSLKVEKLIIPAVSELMHTWTEVFGFTTLNELLKQELKSMNMLVFPGIDMLQKELRQENIDGRRSTSIGFGANQMEYEEDSECIKTLVNKSDADSPAGHDAHDCDNSGLECSVGKNELASASSDSQCPDVSSNNVSKMNGSLDVSHGLKSAASLKEETIQANSKSEDKLVQSAVDKKRECASNTPHDVHEMVKSKSDSPVEDTSLTCFKGDVAAMGTDTQLPGASLGDASVMSGSLDASCELKDTAPFDGTSSAESESEGKIPGSASRKILNASGDSQEENKSDMASPAKDSDQSCKVDEVNLVHALNLDGSVSEELKVSKSVEESGCADSQSEYKFVEITLKMETKPQSDSSVDNNNLSCNGGDLGDAPTGSVNMVSLEAVPNIEKTTEENFVEKVNEISGISVSGFSGTEENNMQIEANPNNEIGHERGIKLDVVPEAVSNARHCFGIKKHHQSTEMHSVLIPFLRMIFKIQFAMAEAGGIYMEMFQVLMTNMFMQCTGIEAVAFPRHLQSRTTTPSLTKPRRSSITFQRNLMVPTRIPSHTPPLLISSTPLLMDSHTTTSKPFQANCSSSSPIGSLKFNLDGTGIADSATVIPFLDHMLDHGLFDVHVRATGDIHIDDHHTNEDVALAIGTALLQALGDRKGINRFCDYPAPLDEALIHVSLHGEGCTFEPLATLPKIVCLENEEEWHRYDALKAHFAWHCLFEGGEEQYQRFRSMIIMLFIYEMDLEDLSGRPYLGYDLQIPTQRVGTYDTQSEHLFQSLVNTSDMTLHIRLLAGRNSHHIIEATFKAFARALRQATEYDPRHLWTMPRFDFSPLQLPIWGHGYCVGQTTAQWKEQQGRCEFVKNKLHPFSPFTLLKLLGGGLRETHTENS</sequence>
<dbReference type="GO" id="GO:0005634">
    <property type="term" value="C:nucleus"/>
    <property type="evidence" value="ECO:0007669"/>
    <property type="project" value="TreeGrafter"/>
</dbReference>
<dbReference type="UniPathway" id="UPA00031">
    <property type="reaction ID" value="UER00011"/>
</dbReference>
<feature type="compositionally biased region" description="Polar residues" evidence="13">
    <location>
        <begin position="366"/>
        <end position="380"/>
    </location>
</feature>
<dbReference type="InterPro" id="IPR019787">
    <property type="entry name" value="Znf_PHD-finger"/>
</dbReference>
<dbReference type="Pfam" id="PF23209">
    <property type="entry name" value="IDM1_C"/>
    <property type="match status" value="1"/>
</dbReference>
<gene>
    <name evidence="15" type="ORF">SVIM_LOCUS501258</name>
</gene>